<dbReference type="InterPro" id="IPR003753">
    <property type="entry name" value="Exonuc_VII_L"/>
</dbReference>
<comment type="subunit">
    <text evidence="5">Heterooligomer composed of large and small subunits.</text>
</comment>
<evidence type="ECO:0000256" key="6">
    <source>
        <dbReference type="RuleBase" id="RU004355"/>
    </source>
</evidence>
<dbReference type="OrthoDB" id="9802795at2"/>
<feature type="domain" description="Exonuclease VII large subunit C-terminal" evidence="7">
    <location>
        <begin position="125"/>
        <end position="436"/>
    </location>
</feature>
<reference evidence="10" key="1">
    <citation type="submission" date="2016-10" db="EMBL/GenBank/DDBJ databases">
        <authorList>
            <person name="Varghese N."/>
            <person name="Submissions S."/>
        </authorList>
    </citation>
    <scope>NUCLEOTIDE SEQUENCE [LARGE SCALE GENOMIC DNA]</scope>
    <source>
        <strain evidence="10">CGMCC 1.8895</strain>
    </source>
</reference>
<accession>A0A1G9CRI7</accession>
<dbReference type="HAMAP" id="MF_00378">
    <property type="entry name" value="Exonuc_7_L"/>
    <property type="match status" value="1"/>
</dbReference>
<gene>
    <name evidence="5" type="primary">xseA</name>
    <name evidence="9" type="ORF">SAMN05216216_104155</name>
</gene>
<organism evidence="9 10">
    <name type="scientific">Lacicoccus qingdaonensis</name>
    <dbReference type="NCBI Taxonomy" id="576118"/>
    <lineage>
        <taxon>Bacteria</taxon>
        <taxon>Bacillati</taxon>
        <taxon>Bacillota</taxon>
        <taxon>Bacilli</taxon>
        <taxon>Bacillales</taxon>
        <taxon>Salinicoccaceae</taxon>
        <taxon>Lacicoccus</taxon>
    </lineage>
</organism>
<dbReference type="STRING" id="576118.SAMN05216216_104155"/>
<dbReference type="InterPro" id="IPR020579">
    <property type="entry name" value="Exonuc_VII_lsu_C"/>
</dbReference>
<name>A0A1G9CRI7_9BACL</name>
<dbReference type="RefSeq" id="WP_092984980.1">
    <property type="nucleotide sequence ID" value="NZ_FNFY01000004.1"/>
</dbReference>
<evidence type="ECO:0000256" key="4">
    <source>
        <dbReference type="ARBA" id="ARBA00022839"/>
    </source>
</evidence>
<evidence type="ECO:0000256" key="3">
    <source>
        <dbReference type="ARBA" id="ARBA00022801"/>
    </source>
</evidence>
<protein>
    <recommendedName>
        <fullName evidence="5">Exodeoxyribonuclease 7 large subunit</fullName>
        <ecNumber evidence="5">3.1.11.6</ecNumber>
    </recommendedName>
    <alternativeName>
        <fullName evidence="5">Exodeoxyribonuclease VII large subunit</fullName>
        <shortName evidence="5">Exonuclease VII large subunit</shortName>
    </alternativeName>
</protein>
<feature type="domain" description="OB-fold nucleic acid binding" evidence="8">
    <location>
        <begin position="7"/>
        <end position="102"/>
    </location>
</feature>
<evidence type="ECO:0000256" key="2">
    <source>
        <dbReference type="ARBA" id="ARBA00022722"/>
    </source>
</evidence>
<comment type="catalytic activity">
    <reaction evidence="5 6">
        <text>Exonucleolytic cleavage in either 5'- to 3'- or 3'- to 5'-direction to yield nucleoside 5'-phosphates.</text>
        <dbReference type="EC" id="3.1.11.6"/>
    </reaction>
</comment>
<evidence type="ECO:0000259" key="7">
    <source>
        <dbReference type="Pfam" id="PF02601"/>
    </source>
</evidence>
<dbReference type="GO" id="GO:0005737">
    <property type="term" value="C:cytoplasm"/>
    <property type="evidence" value="ECO:0007669"/>
    <property type="project" value="UniProtKB-SubCell"/>
</dbReference>
<sequence length="446" mass="50770">MENNKYLSVKALTKYLKYKFDQDPYLRRVFVTGELSNVKLHSSGHLYFALKDGHSVIRGIMFKSAASKLTFEPVEGQKVLISGRVSIFENTGQYQIYAEDIQIDGIGQLFEQLEKDKKELSGKGYFDQEHKKPIPEFPKNIVLISSATSAAVKDMITTFKRRYPLVTLHVLNTLMQGAESKNDVINQLEYADTMKADLIILARGGGSIEDLWTFNEKSVALAVFNTKTPVITGVGHETDTTLVDYISDLRAPTPTAAAELAVPFYQDIIQRLKENELKFTRDIMQNIRYKKQSLDALAGYYKFRTPSLLYDQQTERLINQKDKLVSNFNNSFKEHTYVLKHIQSSLNHLSPMPAIIMYQNQLAGLNENLNQSIHQINKNNSRNLLNKIEMLDSLSPTSVLKRGYSYTTKDEKVIKDAGNIKKDELITSHFHRGNVISKVIEVNNDE</sequence>
<dbReference type="NCBIfam" id="TIGR00237">
    <property type="entry name" value="xseA"/>
    <property type="match status" value="1"/>
</dbReference>
<evidence type="ECO:0000313" key="10">
    <source>
        <dbReference type="Proteomes" id="UP000199008"/>
    </source>
</evidence>
<dbReference type="CDD" id="cd04489">
    <property type="entry name" value="ExoVII_LU_OBF"/>
    <property type="match status" value="1"/>
</dbReference>
<dbReference type="GO" id="GO:0008855">
    <property type="term" value="F:exodeoxyribonuclease VII activity"/>
    <property type="evidence" value="ECO:0007669"/>
    <property type="project" value="UniProtKB-UniRule"/>
</dbReference>
<comment type="similarity">
    <text evidence="5 6">Belongs to the XseA family.</text>
</comment>
<dbReference type="AlphaFoldDB" id="A0A1G9CRI7"/>
<dbReference type="Proteomes" id="UP000199008">
    <property type="component" value="Unassembled WGS sequence"/>
</dbReference>
<dbReference type="Pfam" id="PF13742">
    <property type="entry name" value="tRNA_anti_2"/>
    <property type="match status" value="1"/>
</dbReference>
<dbReference type="EC" id="3.1.11.6" evidence="5"/>
<keyword evidence="4 5" id="KW-0269">Exonuclease</keyword>
<dbReference type="GO" id="GO:0006308">
    <property type="term" value="P:DNA catabolic process"/>
    <property type="evidence" value="ECO:0007669"/>
    <property type="project" value="UniProtKB-UniRule"/>
</dbReference>
<keyword evidence="1 5" id="KW-0963">Cytoplasm</keyword>
<keyword evidence="2 5" id="KW-0540">Nuclease</keyword>
<dbReference type="GO" id="GO:0003676">
    <property type="term" value="F:nucleic acid binding"/>
    <property type="evidence" value="ECO:0007669"/>
    <property type="project" value="InterPro"/>
</dbReference>
<keyword evidence="10" id="KW-1185">Reference proteome</keyword>
<proteinExistence type="inferred from homology"/>
<dbReference type="GO" id="GO:0009318">
    <property type="term" value="C:exodeoxyribonuclease VII complex"/>
    <property type="evidence" value="ECO:0007669"/>
    <property type="project" value="UniProtKB-UniRule"/>
</dbReference>
<dbReference type="PANTHER" id="PTHR30008">
    <property type="entry name" value="EXODEOXYRIBONUCLEASE 7 LARGE SUBUNIT"/>
    <property type="match status" value="1"/>
</dbReference>
<dbReference type="PANTHER" id="PTHR30008:SF0">
    <property type="entry name" value="EXODEOXYRIBONUCLEASE 7 LARGE SUBUNIT"/>
    <property type="match status" value="1"/>
</dbReference>
<keyword evidence="3 5" id="KW-0378">Hydrolase</keyword>
<evidence type="ECO:0000259" key="8">
    <source>
        <dbReference type="Pfam" id="PF13742"/>
    </source>
</evidence>
<evidence type="ECO:0000256" key="5">
    <source>
        <dbReference type="HAMAP-Rule" id="MF_00378"/>
    </source>
</evidence>
<comment type="subcellular location">
    <subcellularLocation>
        <location evidence="5 6">Cytoplasm</location>
    </subcellularLocation>
</comment>
<comment type="function">
    <text evidence="5">Bidirectionally degrades single-stranded DNA into large acid-insoluble oligonucleotides, which are then degraded further into small acid-soluble oligonucleotides.</text>
</comment>
<evidence type="ECO:0000313" key="9">
    <source>
        <dbReference type="EMBL" id="SDK54209.1"/>
    </source>
</evidence>
<evidence type="ECO:0000256" key="1">
    <source>
        <dbReference type="ARBA" id="ARBA00022490"/>
    </source>
</evidence>
<dbReference type="InterPro" id="IPR025824">
    <property type="entry name" value="OB-fold_nuc-bd_dom"/>
</dbReference>
<dbReference type="Pfam" id="PF02601">
    <property type="entry name" value="Exonuc_VII_L"/>
    <property type="match status" value="1"/>
</dbReference>
<dbReference type="EMBL" id="FNFY01000004">
    <property type="protein sequence ID" value="SDK54209.1"/>
    <property type="molecule type" value="Genomic_DNA"/>
</dbReference>